<dbReference type="PANTHER" id="PTHR30535:SF4">
    <property type="entry name" value="HEMIN-BINDING PERIPLASMIC PROTEIN HMUT"/>
    <property type="match status" value="1"/>
</dbReference>
<name>A0A855MIW3_9GAMM</name>
<dbReference type="InterPro" id="IPR050902">
    <property type="entry name" value="ABC_Transporter_SBP"/>
</dbReference>
<dbReference type="Pfam" id="PF01497">
    <property type="entry name" value="Peripla_BP_2"/>
    <property type="match status" value="1"/>
</dbReference>
<evidence type="ECO:0000256" key="1">
    <source>
        <dbReference type="SAM" id="SignalP"/>
    </source>
</evidence>
<dbReference type="PROSITE" id="PS50983">
    <property type="entry name" value="FE_B12_PBP"/>
    <property type="match status" value="1"/>
</dbReference>
<proteinExistence type="predicted"/>
<dbReference type="InterPro" id="IPR002491">
    <property type="entry name" value="ABC_transptr_periplasmic_BD"/>
</dbReference>
<evidence type="ECO:0000313" key="3">
    <source>
        <dbReference type="EMBL" id="POY50645.1"/>
    </source>
</evidence>
<protein>
    <submittedName>
        <fullName evidence="3">ABC transporter substrate-binding protein</fullName>
    </submittedName>
</protein>
<feature type="domain" description="Fe/B12 periplasmic-binding" evidence="2">
    <location>
        <begin position="23"/>
        <end position="275"/>
    </location>
</feature>
<dbReference type="PANTHER" id="PTHR30535">
    <property type="entry name" value="VITAMIN B12-BINDING PROTEIN"/>
    <property type="match status" value="1"/>
</dbReference>
<accession>A0A855MIW3</accession>
<reference evidence="3" key="1">
    <citation type="submission" date="2017-12" db="EMBL/GenBank/DDBJ databases">
        <title>First report on the novel genomospecies/subspecies of Pectobacterium carotovorum in Russia.</title>
        <authorList>
            <person name="Shirshikov F.V."/>
            <person name="Miroshnikov K."/>
            <person name="Toshakov S.V."/>
            <person name="Kabanova A.P."/>
            <person name="Barannik A.P."/>
            <person name="Shneider M."/>
            <person name="Ignatov A.N."/>
            <person name="Miroshnikov K.A."/>
        </authorList>
    </citation>
    <scope>NUCLEOTIDE SEQUENCE [LARGE SCALE GENOMIC DNA]</scope>
    <source>
        <strain evidence="3">F131</strain>
    </source>
</reference>
<evidence type="ECO:0000259" key="2">
    <source>
        <dbReference type="PROSITE" id="PS50983"/>
    </source>
</evidence>
<comment type="caution">
    <text evidence="3">The sequence shown here is derived from an EMBL/GenBank/DDBJ whole genome shotgun (WGS) entry which is preliminary data.</text>
</comment>
<organism evidence="3">
    <name type="scientific">Pectobacterium versatile</name>
    <dbReference type="NCBI Taxonomy" id="2488639"/>
    <lineage>
        <taxon>Bacteria</taxon>
        <taxon>Pseudomonadati</taxon>
        <taxon>Pseudomonadota</taxon>
        <taxon>Gammaproteobacteria</taxon>
        <taxon>Enterobacterales</taxon>
        <taxon>Pectobacteriaceae</taxon>
        <taxon>Pectobacterium</taxon>
    </lineage>
</organism>
<dbReference type="EMBL" id="PDVW01000006">
    <property type="protein sequence ID" value="POY50645.1"/>
    <property type="molecule type" value="Genomic_DNA"/>
</dbReference>
<sequence length="275" mass="29090">MMKAIIALMLFGPFSFTCVAESRVVIAGGSLVEIVYALGAGDTVVGVDQTTTYPPQTATLPKVSNWQQLTSEGILSLHPTLLMTWQDANPPQVLNQLEQAGVPVARFTRTPSTPTQLLSNIRQAGALLNRSGAAEQLVIRLSQQLSAVSERLATRKDRVSVVFLLSVGSSAAQVAGKNTVVDSLITLAGGKNIATHSQYRIYGGEAMIAANPEVVVVTTQSVENGVEALAAVPGLTQTAAWKNQRIIALDQAILLGMGPRVAEAVEALNRGFYPD</sequence>
<dbReference type="SUPFAM" id="SSF53807">
    <property type="entry name" value="Helical backbone' metal receptor"/>
    <property type="match status" value="1"/>
</dbReference>
<dbReference type="Gene3D" id="3.40.50.1980">
    <property type="entry name" value="Nitrogenase molybdenum iron protein domain"/>
    <property type="match status" value="2"/>
</dbReference>
<dbReference type="AlphaFoldDB" id="A0A855MIW3"/>
<gene>
    <name evidence="3" type="ORF">F131LOC_01527</name>
</gene>
<keyword evidence="1" id="KW-0732">Signal</keyword>
<feature type="chain" id="PRO_5032651059" evidence="1">
    <location>
        <begin position="21"/>
        <end position="275"/>
    </location>
</feature>
<feature type="signal peptide" evidence="1">
    <location>
        <begin position="1"/>
        <end position="20"/>
    </location>
</feature>